<dbReference type="EMBL" id="DS469530">
    <property type="protein sequence ID" value="EDO46023.1"/>
    <property type="molecule type" value="Genomic_DNA"/>
</dbReference>
<keyword evidence="5" id="KW-0539">Nucleus</keyword>
<sequence length="316" mass="35246">MPKARASKSAKANKPNKDVNQWIMLAPDDALSSTPESESPPLFAKIPHPRTGKGVQLLFSSDEKSVCEVAKFKDEPRSWFIDDTVHEDGSMVIATPIDSVFLCLPYLEKCSSQFRTLDQILIDSKFPSVGKLTNCITHESLTSVCDCKGDDDLHVYRINEDKTMAWLKTKVECVADYLATSDINVSKGSQSATFVRSRKHSDVTREDHLRYSSGMICDYLSLSWEEKLKKALNLPEKDKEKEVSDEEPPSKRVKLEEGSETVEDYSKEYEKLKSKIPAGKTPGKMTAGQRALSKVDKTGMKSISSFFGGGKKTSKK</sequence>
<evidence type="ECO:0000256" key="3">
    <source>
        <dbReference type="ARBA" id="ARBA00011277"/>
    </source>
</evidence>
<protein>
    <recommendedName>
        <fullName evidence="4">Ribonuclease H2 subunit B</fullName>
    </recommendedName>
    <alternativeName>
        <fullName evidence="7">Ribonuclease HI subunit B</fullName>
    </alternativeName>
</protein>
<evidence type="ECO:0000256" key="6">
    <source>
        <dbReference type="ARBA" id="ARBA00024778"/>
    </source>
</evidence>
<feature type="domain" description="Ribonuclease H2 subunit B wHTH" evidence="9">
    <location>
        <begin position="101"/>
        <end position="229"/>
    </location>
</feature>
<evidence type="ECO:0000313" key="12">
    <source>
        <dbReference type="Proteomes" id="UP000001593"/>
    </source>
</evidence>
<evidence type="ECO:0000256" key="4">
    <source>
        <dbReference type="ARBA" id="ARBA00019062"/>
    </source>
</evidence>
<gene>
    <name evidence="11" type="ORF">NEMVEDRAFT_v1g200796</name>
</gene>
<evidence type="ECO:0000259" key="10">
    <source>
        <dbReference type="Pfam" id="PF17745"/>
    </source>
</evidence>
<dbReference type="PANTHER" id="PTHR13383">
    <property type="entry name" value="RIBONUCLEASE H2 SUBUNIT B"/>
    <property type="match status" value="1"/>
</dbReference>
<dbReference type="GO" id="GO:0032299">
    <property type="term" value="C:ribonuclease H2 complex"/>
    <property type="evidence" value="ECO:0000318"/>
    <property type="project" value="GO_Central"/>
</dbReference>
<dbReference type="Pfam" id="PF09468">
    <property type="entry name" value="RNase_H2-Ydr279"/>
    <property type="match status" value="1"/>
</dbReference>
<dbReference type="HOGENOM" id="CLU_059802_0_0_1"/>
<dbReference type="STRING" id="45351.A7RQZ3"/>
<comment type="subcellular location">
    <subcellularLocation>
        <location evidence="1">Nucleus</location>
    </subcellularLocation>
</comment>
<dbReference type="Gene3D" id="2.20.25.530">
    <property type="match status" value="1"/>
</dbReference>
<evidence type="ECO:0000256" key="5">
    <source>
        <dbReference type="ARBA" id="ARBA00023242"/>
    </source>
</evidence>
<evidence type="ECO:0000256" key="1">
    <source>
        <dbReference type="ARBA" id="ARBA00004123"/>
    </source>
</evidence>
<proteinExistence type="inferred from homology"/>
<dbReference type="FunFam" id="1.10.20.120:FF:000002">
    <property type="entry name" value="Ribonuclease H2 subunit B"/>
    <property type="match status" value="1"/>
</dbReference>
<dbReference type="InParanoid" id="A7RQZ3"/>
<feature type="compositionally biased region" description="Basic and acidic residues" evidence="8">
    <location>
        <begin position="264"/>
        <end position="273"/>
    </location>
</feature>
<feature type="region of interest" description="Disordered" evidence="8">
    <location>
        <begin position="1"/>
        <end position="21"/>
    </location>
</feature>
<dbReference type="eggNOG" id="KOG4705">
    <property type="taxonomic scope" value="Eukaryota"/>
</dbReference>
<reference evidence="11 12" key="1">
    <citation type="journal article" date="2007" name="Science">
        <title>Sea anemone genome reveals ancestral eumetazoan gene repertoire and genomic organization.</title>
        <authorList>
            <person name="Putnam N.H."/>
            <person name="Srivastava M."/>
            <person name="Hellsten U."/>
            <person name="Dirks B."/>
            <person name="Chapman J."/>
            <person name="Salamov A."/>
            <person name="Terry A."/>
            <person name="Shapiro H."/>
            <person name="Lindquist E."/>
            <person name="Kapitonov V.V."/>
            <person name="Jurka J."/>
            <person name="Genikhovich G."/>
            <person name="Grigoriev I.V."/>
            <person name="Lucas S.M."/>
            <person name="Steele R.E."/>
            <person name="Finnerty J.R."/>
            <person name="Technau U."/>
            <person name="Martindale M.Q."/>
            <person name="Rokhsar D.S."/>
        </authorList>
    </citation>
    <scope>NUCLEOTIDE SEQUENCE [LARGE SCALE GENOMIC DNA]</scope>
    <source>
        <strain evidence="12">CH2 X CH6</strain>
    </source>
</reference>
<dbReference type="PANTHER" id="PTHR13383:SF11">
    <property type="entry name" value="RIBONUCLEASE H2 SUBUNIT B"/>
    <property type="match status" value="1"/>
</dbReference>
<accession>A7RQZ3</accession>
<dbReference type="GO" id="GO:0005654">
    <property type="term" value="C:nucleoplasm"/>
    <property type="evidence" value="ECO:0000318"/>
    <property type="project" value="GO_Central"/>
</dbReference>
<dbReference type="Gene3D" id="1.10.20.120">
    <property type="match status" value="1"/>
</dbReference>
<comment type="subunit">
    <text evidence="3">The RNase H2 complex is a heterotrimer composed of the catalytic subunit RNASEH2A and the non-catalytic subunits RNASEH2B and RNASEH2C.</text>
</comment>
<keyword evidence="12" id="KW-1185">Reference proteome</keyword>
<dbReference type="InterPro" id="IPR041195">
    <property type="entry name" value="Rnh202_N"/>
</dbReference>
<dbReference type="InterPro" id="IPR019024">
    <property type="entry name" value="RNase_H2_suB_wHTH"/>
</dbReference>
<feature type="compositionally biased region" description="Basic and acidic residues" evidence="8">
    <location>
        <begin position="236"/>
        <end position="257"/>
    </location>
</feature>
<dbReference type="InterPro" id="IPR040456">
    <property type="entry name" value="RNase_H2_suB"/>
</dbReference>
<comment type="similarity">
    <text evidence="2">Belongs to the RNase H2 subunit B family.</text>
</comment>
<feature type="region of interest" description="Disordered" evidence="8">
    <location>
        <begin position="236"/>
        <end position="295"/>
    </location>
</feature>
<dbReference type="PhylomeDB" id="A7RQZ3"/>
<evidence type="ECO:0000256" key="7">
    <source>
        <dbReference type="ARBA" id="ARBA00033464"/>
    </source>
</evidence>
<dbReference type="KEGG" id="nve:5518109"/>
<dbReference type="OMA" id="AQWVLIA"/>
<dbReference type="AlphaFoldDB" id="A7RQZ3"/>
<evidence type="ECO:0000313" key="11">
    <source>
        <dbReference type="EMBL" id="EDO46023.1"/>
    </source>
</evidence>
<evidence type="ECO:0000256" key="2">
    <source>
        <dbReference type="ARBA" id="ARBA00009823"/>
    </source>
</evidence>
<dbReference type="CDD" id="cd09270">
    <property type="entry name" value="RNase_H2-B"/>
    <property type="match status" value="1"/>
</dbReference>
<dbReference type="Pfam" id="PF17745">
    <property type="entry name" value="Ydr279_N"/>
    <property type="match status" value="1"/>
</dbReference>
<feature type="domain" description="Rnh202 triple barrel" evidence="10">
    <location>
        <begin position="33"/>
        <end position="98"/>
    </location>
</feature>
<comment type="function">
    <text evidence="6">Non catalytic subunit of RNase H2, an endonuclease that specifically degrades the RNA of RNA:DNA hybrids. Participates in DNA replication, possibly by mediating the removal of lagging-strand Okazaki fragment RNA primers during DNA replication. Mediates the excision of single ribonucleotides from DNA:RNA duplexes.</text>
</comment>
<evidence type="ECO:0000256" key="8">
    <source>
        <dbReference type="SAM" id="MobiDB-lite"/>
    </source>
</evidence>
<evidence type="ECO:0000259" key="9">
    <source>
        <dbReference type="Pfam" id="PF09468"/>
    </source>
</evidence>
<dbReference type="Proteomes" id="UP000001593">
    <property type="component" value="Unassembled WGS sequence"/>
</dbReference>
<dbReference type="OrthoDB" id="29098at2759"/>
<organism evidence="11 12">
    <name type="scientific">Nematostella vectensis</name>
    <name type="common">Starlet sea anemone</name>
    <dbReference type="NCBI Taxonomy" id="45351"/>
    <lineage>
        <taxon>Eukaryota</taxon>
        <taxon>Metazoa</taxon>
        <taxon>Cnidaria</taxon>
        <taxon>Anthozoa</taxon>
        <taxon>Hexacorallia</taxon>
        <taxon>Actiniaria</taxon>
        <taxon>Edwardsiidae</taxon>
        <taxon>Nematostella</taxon>
    </lineage>
</organism>
<dbReference type="GO" id="GO:0006401">
    <property type="term" value="P:RNA catabolic process"/>
    <property type="evidence" value="ECO:0000318"/>
    <property type="project" value="GO_Central"/>
</dbReference>
<name>A7RQZ3_NEMVE</name>